<dbReference type="AlphaFoldDB" id="A0AAE1BJF5"/>
<feature type="compositionally biased region" description="Polar residues" evidence="1">
    <location>
        <begin position="207"/>
        <end position="217"/>
    </location>
</feature>
<evidence type="ECO:0000313" key="3">
    <source>
        <dbReference type="Proteomes" id="UP001286313"/>
    </source>
</evidence>
<feature type="compositionally biased region" description="Polar residues" evidence="1">
    <location>
        <begin position="120"/>
        <end position="145"/>
    </location>
</feature>
<gene>
    <name evidence="2" type="ORF">Pcinc_041795</name>
</gene>
<comment type="caution">
    <text evidence="2">The sequence shown here is derived from an EMBL/GenBank/DDBJ whole genome shotgun (WGS) entry which is preliminary data.</text>
</comment>
<feature type="region of interest" description="Disordered" evidence="1">
    <location>
        <begin position="120"/>
        <end position="146"/>
    </location>
</feature>
<dbReference type="Proteomes" id="UP001286313">
    <property type="component" value="Unassembled WGS sequence"/>
</dbReference>
<name>A0AAE1BJF5_PETCI</name>
<evidence type="ECO:0000313" key="2">
    <source>
        <dbReference type="EMBL" id="KAK3851568.1"/>
    </source>
</evidence>
<keyword evidence="3" id="KW-1185">Reference proteome</keyword>
<proteinExistence type="predicted"/>
<organism evidence="2 3">
    <name type="scientific">Petrolisthes cinctipes</name>
    <name type="common">Flat porcelain crab</name>
    <dbReference type="NCBI Taxonomy" id="88211"/>
    <lineage>
        <taxon>Eukaryota</taxon>
        <taxon>Metazoa</taxon>
        <taxon>Ecdysozoa</taxon>
        <taxon>Arthropoda</taxon>
        <taxon>Crustacea</taxon>
        <taxon>Multicrustacea</taxon>
        <taxon>Malacostraca</taxon>
        <taxon>Eumalacostraca</taxon>
        <taxon>Eucarida</taxon>
        <taxon>Decapoda</taxon>
        <taxon>Pleocyemata</taxon>
        <taxon>Anomura</taxon>
        <taxon>Galatheoidea</taxon>
        <taxon>Porcellanidae</taxon>
        <taxon>Petrolisthes</taxon>
    </lineage>
</organism>
<dbReference type="EMBL" id="JAWQEG010007840">
    <property type="protein sequence ID" value="KAK3851568.1"/>
    <property type="molecule type" value="Genomic_DNA"/>
</dbReference>
<reference evidence="2" key="1">
    <citation type="submission" date="2023-10" db="EMBL/GenBank/DDBJ databases">
        <title>Genome assemblies of two species of porcelain crab, Petrolisthes cinctipes and Petrolisthes manimaculis (Anomura: Porcellanidae).</title>
        <authorList>
            <person name="Angst P."/>
        </authorList>
    </citation>
    <scope>NUCLEOTIDE SEQUENCE</scope>
    <source>
        <strain evidence="2">PB745_01</strain>
        <tissue evidence="2">Gill</tissue>
    </source>
</reference>
<feature type="region of interest" description="Disordered" evidence="1">
    <location>
        <begin position="207"/>
        <end position="227"/>
    </location>
</feature>
<evidence type="ECO:0000256" key="1">
    <source>
        <dbReference type="SAM" id="MobiDB-lite"/>
    </source>
</evidence>
<protein>
    <submittedName>
        <fullName evidence="2">Uncharacterized protein</fullName>
    </submittedName>
</protein>
<accession>A0AAE1BJF5</accession>
<sequence length="244" mass="26785">MEEWRGEVEEWCGERFNTPTLSRLIPARHNTLACLVSLSLAARHNTSVLSYQPLPDNTSVLSYQPLPDNIPTPIVPVLCLTLCHSKPLNTTVLFCPTIQTETVWLCALFTKSPARALDSSTYPHPQAHTPNTYPHHQHVPSSSYVPSIKSHSHIHSPLPRALISSTYTLTPARALISSTYTLTPARTPLTPTRALISSTYPLNPSTCPQPQHVPQDQTTCSTTTTEPRGVPGYLSTCEMTGQGI</sequence>